<dbReference type="PANTHER" id="PTHR11064:SF9">
    <property type="entry name" value="NUCLEAR TRANSCRIPTION FACTOR Y SUBUNIT BETA"/>
    <property type="match status" value="1"/>
</dbReference>
<dbReference type="GO" id="GO:0001228">
    <property type="term" value="F:DNA-binding transcription activator activity, RNA polymerase II-specific"/>
    <property type="evidence" value="ECO:0007669"/>
    <property type="project" value="InterPro"/>
</dbReference>
<dbReference type="GO" id="GO:0000978">
    <property type="term" value="F:RNA polymerase II cis-regulatory region sequence-specific DNA binding"/>
    <property type="evidence" value="ECO:0007669"/>
    <property type="project" value="TreeGrafter"/>
</dbReference>
<evidence type="ECO:0000256" key="2">
    <source>
        <dbReference type="ARBA" id="ARBA00009053"/>
    </source>
</evidence>
<dbReference type="SUPFAM" id="SSF74788">
    <property type="entry name" value="Cullin repeat-like"/>
    <property type="match status" value="1"/>
</dbReference>
<dbReference type="InterPro" id="IPR027113">
    <property type="entry name" value="Transc_fact_NFYB/HAP3"/>
</dbReference>
<dbReference type="InterPro" id="IPR032675">
    <property type="entry name" value="LRR_dom_sf"/>
</dbReference>
<dbReference type="EMBL" id="HE797028">
    <property type="protein sequence ID" value="CCM01344.1"/>
    <property type="molecule type" value="Genomic_DNA"/>
</dbReference>
<dbReference type="PROSITE" id="PS50181">
    <property type="entry name" value="FBOX"/>
    <property type="match status" value="1"/>
</dbReference>
<dbReference type="GO" id="GO:0006887">
    <property type="term" value="P:exocytosis"/>
    <property type="evidence" value="ECO:0007669"/>
    <property type="project" value="InterPro"/>
</dbReference>
<dbReference type="Gene3D" id="1.20.1280.170">
    <property type="entry name" value="Exocyst complex component Exo70"/>
    <property type="match status" value="1"/>
</dbReference>
<evidence type="ECO:0000256" key="7">
    <source>
        <dbReference type="SAM" id="MobiDB-lite"/>
    </source>
</evidence>
<dbReference type="CDD" id="cd22907">
    <property type="entry name" value="HFD_NFYB"/>
    <property type="match status" value="1"/>
</dbReference>
<keyword evidence="6" id="KW-0804">Transcription</keyword>
<evidence type="ECO:0000313" key="10">
    <source>
        <dbReference type="Proteomes" id="UP000006352"/>
    </source>
</evidence>
<dbReference type="PANTHER" id="PTHR11064">
    <property type="entry name" value="CCAAT-BINDING TRANSCRIPTION FACTOR-RELATED"/>
    <property type="match status" value="1"/>
</dbReference>
<protein>
    <recommendedName>
        <fullName evidence="8">F-box domain-containing protein</fullName>
    </recommendedName>
</protein>
<dbReference type="InterPro" id="IPR001810">
    <property type="entry name" value="F-box_dom"/>
</dbReference>
<evidence type="ECO:0000313" key="9">
    <source>
        <dbReference type="EMBL" id="CCM01344.1"/>
    </source>
</evidence>
<dbReference type="InterPro" id="IPR016159">
    <property type="entry name" value="Cullin_repeat-like_dom_sf"/>
</dbReference>
<feature type="region of interest" description="Disordered" evidence="7">
    <location>
        <begin position="612"/>
        <end position="632"/>
    </location>
</feature>
<dbReference type="STRING" id="599839.J4H2D7"/>
<dbReference type="PRINTS" id="PR00615">
    <property type="entry name" value="CCAATSUBUNTA"/>
</dbReference>
<evidence type="ECO:0000256" key="5">
    <source>
        <dbReference type="ARBA" id="ARBA00023125"/>
    </source>
</evidence>
<evidence type="ECO:0000259" key="8">
    <source>
        <dbReference type="PROSITE" id="PS50181"/>
    </source>
</evidence>
<dbReference type="OrthoDB" id="1922221at2759"/>
<dbReference type="Pfam" id="PF03081">
    <property type="entry name" value="Exo70_C"/>
    <property type="match status" value="1"/>
</dbReference>
<evidence type="ECO:0000256" key="3">
    <source>
        <dbReference type="ARBA" id="ARBA00022448"/>
    </source>
</evidence>
<dbReference type="Gene3D" id="1.10.20.10">
    <property type="entry name" value="Histone, subunit A"/>
    <property type="match status" value="1"/>
</dbReference>
<feature type="region of interest" description="Disordered" evidence="7">
    <location>
        <begin position="1"/>
        <end position="33"/>
    </location>
</feature>
<evidence type="ECO:0000256" key="1">
    <source>
        <dbReference type="ARBA" id="ARBA00006756"/>
    </source>
</evidence>
<dbReference type="HOGENOM" id="CLU_254417_0_0_1"/>
<feature type="domain" description="F-box" evidence="8">
    <location>
        <begin position="90"/>
        <end position="138"/>
    </location>
</feature>
<dbReference type="InterPro" id="IPR009072">
    <property type="entry name" value="Histone-fold"/>
</dbReference>
<dbReference type="GeneID" id="24096255"/>
<keyword evidence="5" id="KW-0238">DNA-binding</keyword>
<gene>
    <name evidence="9" type="ORF">FIBRA_03394</name>
</gene>
<dbReference type="GO" id="GO:0000145">
    <property type="term" value="C:exocyst"/>
    <property type="evidence" value="ECO:0007669"/>
    <property type="project" value="InterPro"/>
</dbReference>
<sequence length="1399" mass="155178">MATRLSTGKARNASSAAHKGRGRKAPSVDTNPLSYDRTDPFTALNVLRTLLASLPSRIGGCQFRLSAEEHRLSMHLLTIVEPFVGLEPSRRTLERQPTEILDAIVFHLDSKRDLLALALSCRRLHTIIFPRHYDYRDVRCKVSSLSVWNHLIVHRALARNVRRLEILDERSTEALSVPSDILVSETDLESTDDELAMHTKQERYLVSALSRMSALHSFVWSCNHSPISIDNIWPILLRCQTLKQVGINDNLIFTPVALAGPDSGRKRQLIMPALKMISLQSTKHAYGASKNPDMSRISSMLTNCPILESLDIGYTPRRNPGFFNPVMDDFLLCGRWPHLRSLSLSNLWCSPHAGFDATATFLFAHSQLETLHLDISFGAGAPGGAAPRRPFMLPPNSLPRLRELRASKEIANAVLECPCDAPGGRPLETIKGVRLSGSTWDQVFFANLRIFGASLKRLELAGWNEMDDIKRLVECVPQLAWLDIGKRAGSGVTNAVLQAHTSKPAPLITTNFVEWAALLANMSNLATFHGARFFYEVASTSTAAVPLSISDRSRVRKNDEVASMLAWKCPKLRRLDHWEEGSGKVIVLLRDGDKHLDRRYMSEFPLSIAPQDDGSGVVPAPTEAPEPAPITDNEVGEYREQDRFLPIANVSRIMKSAVPGTAKISREAKECVQECVSEFISFITSEAAEKCQLEKRKTIGGEDILYAMVTLGFENYAETLKIHLAKLRQVGISIPVSSFVPPSSIDVLANSTKLLETTSVPETEGTSQLRSHKTCGHRTVTSTRPGAHTLAAILSSFDARLVKLEKSILPLYTSTQQLTRRARNIESALMKIDEIASYQEGIAAEEALILRGRFYSPQPGQLEEYMEVLQRMNATIAFGNLDGSVRDTARIIETGAKKLIQLYTKQVAEASSGSPINGPDFEPMPFPSATLDALRPLVEFLRTLPLPPTHPSHPAAPAIQAALKEAQKGYGDMRGSWLRKCLEIYGKRVAERAGTIDGVSAGREFGTFLENILNVAEEEYGLLAVLVPLPSAANIASTYNTLITPLVSLFSSTLSSLSTQVKRSLHKYTLLALSLFSCLTSHQTQWDEVMCRPGNRNENELKEGLQGIRATCQRSFPEFLADIKIAASSNRGELSTGVMDVTQTTVEYLERLPEIREAVIAVLQTLGDGNWKMGEGAQVGKSGRSTETDNQRILEHFVYDVISMILGTLQTMSRSNRRPAFGSIFLLNNVSYLLSHLLLRPKSPEIPALLSKPAQDMLQSNFRTAKAAYFDSNFSPLLQTLADDKDKSKSATKEKFTRFFDLFDEVTERHQLARVLHEDDEGRNTVSEEAVKLVVPSLQRFIQRNLGKDFSKNPKKYIKMSADEVESLIKMFYLETNSAVLPPAEQATNNLLIQAGWSR</sequence>
<comment type="similarity">
    <text evidence="2">Belongs to the NFYB/HAP3 subunit family.</text>
</comment>
<accession>J4H2D7</accession>
<dbReference type="Pfam" id="PF00808">
    <property type="entry name" value="CBFD_NFYB_HMF"/>
    <property type="match status" value="1"/>
</dbReference>
<dbReference type="InterPro" id="IPR046364">
    <property type="entry name" value="Exo70_C"/>
</dbReference>
<dbReference type="RefSeq" id="XP_012180627.1">
    <property type="nucleotide sequence ID" value="XM_012325237.1"/>
</dbReference>
<keyword evidence="10" id="KW-1185">Reference proteome</keyword>
<dbReference type="InParanoid" id="J4H2D7"/>
<reference evidence="9 10" key="1">
    <citation type="journal article" date="2012" name="Appl. Environ. Microbiol.">
        <title>Short-read sequencing for genomic analysis of the brown rot fungus Fibroporia radiculosa.</title>
        <authorList>
            <person name="Tang J.D."/>
            <person name="Perkins A.D."/>
            <person name="Sonstegard T.S."/>
            <person name="Schroeder S.G."/>
            <person name="Burgess S.C."/>
            <person name="Diehl S.V."/>
        </authorList>
    </citation>
    <scope>NUCLEOTIDE SEQUENCE [LARGE SCALE GENOMIC DNA]</scope>
    <source>
        <strain evidence="9 10">TFFH 294</strain>
    </source>
</reference>
<dbReference type="CDD" id="cd09917">
    <property type="entry name" value="F-box_SF"/>
    <property type="match status" value="1"/>
</dbReference>
<organism evidence="9 10">
    <name type="scientific">Fibroporia radiculosa</name>
    <dbReference type="NCBI Taxonomy" id="599839"/>
    <lineage>
        <taxon>Eukaryota</taxon>
        <taxon>Fungi</taxon>
        <taxon>Dikarya</taxon>
        <taxon>Basidiomycota</taxon>
        <taxon>Agaricomycotina</taxon>
        <taxon>Agaricomycetes</taxon>
        <taxon>Polyporales</taxon>
        <taxon>Fibroporiaceae</taxon>
        <taxon>Fibroporia</taxon>
    </lineage>
</organism>
<evidence type="ECO:0000256" key="4">
    <source>
        <dbReference type="ARBA" id="ARBA00023015"/>
    </source>
</evidence>
<dbReference type="Gene3D" id="3.80.10.10">
    <property type="entry name" value="Ribonuclease Inhibitor"/>
    <property type="match status" value="1"/>
</dbReference>
<dbReference type="GO" id="GO:0016602">
    <property type="term" value="C:CCAAT-binding factor complex"/>
    <property type="evidence" value="ECO:0007669"/>
    <property type="project" value="InterPro"/>
</dbReference>
<keyword evidence="4" id="KW-0805">Transcription regulation</keyword>
<dbReference type="GO" id="GO:0005546">
    <property type="term" value="F:phosphatidylinositol-4,5-bisphosphate binding"/>
    <property type="evidence" value="ECO:0007669"/>
    <property type="project" value="InterPro"/>
</dbReference>
<dbReference type="Proteomes" id="UP000006352">
    <property type="component" value="Unassembled WGS sequence"/>
</dbReference>
<dbReference type="SUPFAM" id="SSF47113">
    <property type="entry name" value="Histone-fold"/>
    <property type="match status" value="1"/>
</dbReference>
<evidence type="ECO:0000256" key="6">
    <source>
        <dbReference type="ARBA" id="ARBA00023163"/>
    </source>
</evidence>
<dbReference type="GO" id="GO:0046982">
    <property type="term" value="F:protein heterodimerization activity"/>
    <property type="evidence" value="ECO:0007669"/>
    <property type="project" value="InterPro"/>
</dbReference>
<comment type="similarity">
    <text evidence="1">Belongs to the EXO70 family.</text>
</comment>
<dbReference type="SUPFAM" id="SSF52047">
    <property type="entry name" value="RNI-like"/>
    <property type="match status" value="1"/>
</dbReference>
<keyword evidence="3" id="KW-0813">Transport</keyword>
<proteinExistence type="inferred from homology"/>
<name>J4H2D7_9APHY</name>
<dbReference type="InterPro" id="IPR003958">
    <property type="entry name" value="CBFA_NFYB_domain"/>
</dbReference>